<name>A0A6N3FPH0_STASI</name>
<dbReference type="InterPro" id="IPR029063">
    <property type="entry name" value="SAM-dependent_MTases_sf"/>
</dbReference>
<dbReference type="InterPro" id="IPR015985">
    <property type="entry name" value="TehB-like_dom"/>
</dbReference>
<protein>
    <submittedName>
        <fullName evidence="2">Putative S-adenosyl-L-methionine-dependent methyltransferase TehB</fullName>
        <ecNumber evidence="2">2.1.1.-</ecNumber>
    </submittedName>
</protein>
<dbReference type="SUPFAM" id="SSF53335">
    <property type="entry name" value="S-adenosyl-L-methionine-dependent methyltransferases"/>
    <property type="match status" value="1"/>
</dbReference>
<gene>
    <name evidence="2" type="primary">tehB</name>
    <name evidence="2" type="ORF">SSLFYP27_02585</name>
</gene>
<dbReference type="GO" id="GO:0032259">
    <property type="term" value="P:methylation"/>
    <property type="evidence" value="ECO:0007669"/>
    <property type="project" value="UniProtKB-KW"/>
</dbReference>
<reference evidence="2" key="1">
    <citation type="submission" date="2019-11" db="EMBL/GenBank/DDBJ databases">
        <authorList>
            <person name="Feng L."/>
        </authorList>
    </citation>
    <scope>NUCLEOTIDE SEQUENCE</scope>
    <source>
        <strain evidence="2">SsimulansLFYP27</strain>
    </source>
</reference>
<sequence>MNHWDEKFDYDTYIYGKEANQYVKSVFLEKVDTPKKVLMLAEGEGRNAVYLATLGYDVTTYDLSKVGIEKELKLAEEAGVTVDANYGDITASDLTAENAYDYSVNIFGHVPPEGKRGMFNNLIKPLKSEGHSYFELYSTEQLENKTGGPPNKAMLYEVDEIKGYLEDLPVKIHSLEKRDIERKEGTAHTGHASVIQGHIEKL</sequence>
<keyword evidence="2" id="KW-0489">Methyltransferase</keyword>
<proteinExistence type="predicted"/>
<dbReference type="RefSeq" id="WP_002480237.1">
    <property type="nucleotide sequence ID" value="NZ_CACRUO010000065.1"/>
</dbReference>
<evidence type="ECO:0000313" key="2">
    <source>
        <dbReference type="EMBL" id="VYU53954.1"/>
    </source>
</evidence>
<accession>A0A6N3FPH0</accession>
<dbReference type="AlphaFoldDB" id="A0A6N3FPH0"/>
<dbReference type="GO" id="GO:0008168">
    <property type="term" value="F:methyltransferase activity"/>
    <property type="evidence" value="ECO:0007669"/>
    <property type="project" value="UniProtKB-KW"/>
</dbReference>
<evidence type="ECO:0000259" key="1">
    <source>
        <dbReference type="Pfam" id="PF03848"/>
    </source>
</evidence>
<dbReference type="EC" id="2.1.1.-" evidence="2"/>
<organism evidence="2">
    <name type="scientific">Staphylococcus simulans</name>
    <dbReference type="NCBI Taxonomy" id="1286"/>
    <lineage>
        <taxon>Bacteria</taxon>
        <taxon>Bacillati</taxon>
        <taxon>Bacillota</taxon>
        <taxon>Bacilli</taxon>
        <taxon>Bacillales</taxon>
        <taxon>Staphylococcaceae</taxon>
        <taxon>Staphylococcus</taxon>
    </lineage>
</organism>
<dbReference type="Pfam" id="PF03848">
    <property type="entry name" value="TehB"/>
    <property type="match status" value="1"/>
</dbReference>
<keyword evidence="2" id="KW-0808">Transferase</keyword>
<dbReference type="Gene3D" id="3.40.50.150">
    <property type="entry name" value="Vaccinia Virus protein VP39"/>
    <property type="match status" value="1"/>
</dbReference>
<dbReference type="EMBL" id="CACRUO010000065">
    <property type="protein sequence ID" value="VYU53954.1"/>
    <property type="molecule type" value="Genomic_DNA"/>
</dbReference>
<feature type="domain" description="Tellurite resistance methyltransferase TehB-like" evidence="1">
    <location>
        <begin position="30"/>
        <end position="122"/>
    </location>
</feature>